<dbReference type="InterPro" id="IPR020846">
    <property type="entry name" value="MFS_dom"/>
</dbReference>
<dbReference type="GO" id="GO:0016020">
    <property type="term" value="C:membrane"/>
    <property type="evidence" value="ECO:0007669"/>
    <property type="project" value="UniProtKB-SubCell"/>
</dbReference>
<feature type="transmembrane region" description="Helical" evidence="7">
    <location>
        <begin position="288"/>
        <end position="314"/>
    </location>
</feature>
<feature type="transmembrane region" description="Helical" evidence="7">
    <location>
        <begin position="133"/>
        <end position="155"/>
    </location>
</feature>
<dbReference type="PANTHER" id="PTHR48022:SF3">
    <property type="entry name" value="HEXOSE TRANSPORTER PROTEIN (AFU_ORTHOLOGUE AFUA_8G04480)-RELATED"/>
    <property type="match status" value="1"/>
</dbReference>
<dbReference type="InterPro" id="IPR005828">
    <property type="entry name" value="MFS_sugar_transport-like"/>
</dbReference>
<feature type="domain" description="Major facilitator superfamily (MFS) profile" evidence="8">
    <location>
        <begin position="41"/>
        <end position="477"/>
    </location>
</feature>
<evidence type="ECO:0000313" key="9">
    <source>
        <dbReference type="EMBL" id="KAF2827692.1"/>
    </source>
</evidence>
<feature type="transmembrane region" description="Helical" evidence="7">
    <location>
        <begin position="167"/>
        <end position="188"/>
    </location>
</feature>
<organism evidence="9 10">
    <name type="scientific">Ophiobolus disseminans</name>
    <dbReference type="NCBI Taxonomy" id="1469910"/>
    <lineage>
        <taxon>Eukaryota</taxon>
        <taxon>Fungi</taxon>
        <taxon>Dikarya</taxon>
        <taxon>Ascomycota</taxon>
        <taxon>Pezizomycotina</taxon>
        <taxon>Dothideomycetes</taxon>
        <taxon>Pleosporomycetidae</taxon>
        <taxon>Pleosporales</taxon>
        <taxon>Pleosporineae</taxon>
        <taxon>Phaeosphaeriaceae</taxon>
        <taxon>Ophiobolus</taxon>
    </lineage>
</organism>
<evidence type="ECO:0000256" key="4">
    <source>
        <dbReference type="ARBA" id="ARBA00022692"/>
    </source>
</evidence>
<feature type="transmembrane region" description="Helical" evidence="7">
    <location>
        <begin position="76"/>
        <end position="97"/>
    </location>
</feature>
<dbReference type="SUPFAM" id="SSF103473">
    <property type="entry name" value="MFS general substrate transporter"/>
    <property type="match status" value="1"/>
</dbReference>
<keyword evidence="10" id="KW-1185">Reference proteome</keyword>
<keyword evidence="6 7" id="KW-0472">Membrane</keyword>
<dbReference type="PROSITE" id="PS00216">
    <property type="entry name" value="SUGAR_TRANSPORT_1"/>
    <property type="match status" value="1"/>
</dbReference>
<dbReference type="Gene3D" id="1.20.1250.20">
    <property type="entry name" value="MFS general substrate transporter like domains"/>
    <property type="match status" value="1"/>
</dbReference>
<dbReference type="GO" id="GO:0005351">
    <property type="term" value="F:carbohydrate:proton symporter activity"/>
    <property type="evidence" value="ECO:0007669"/>
    <property type="project" value="TreeGrafter"/>
</dbReference>
<dbReference type="InterPro" id="IPR005829">
    <property type="entry name" value="Sugar_transporter_CS"/>
</dbReference>
<sequence length="525" mass="57795">MGFSKSNTRGHGKGTNEDLLSVLPDNKPWYTKAHLVKLHFCIASLMMFSSANGYDGSLMNGLQALQQWDAFMNRPVGAWLGFINAIYWLGMGVSYPLTVMVANKFGRKTGVYIGYIFLFTGSLAVISDNHVSFIISRFLVGCASAWFGNAVPLLINEISHPSYRGIVSALFMCGWYVGGTIAAFVTFGTRNVPSDWSWRIPSILQLLLPLVALPGLLMVPESPRWLISVDRVDQARDILTTSHAGGDTTSALVEYEMIEITTAIQMESTLADASYMELWKTPGNRRRLLISVSLGIFSQWCGNGVVSYYLAIVLRTVGVTSVTHQTLIAGLLQVWNLIFASAAAFSVDRLGRRPLFLASAGIMLVGYILVTALSGSFAETGSPGTGIAVIPFLFVFFAGYDIALTPFLTAYPCEIWPFRLRSHGLTITWITVVVANFFNTFVNPIALESIGWKYYFVFVVVLVVMGLTVFFFYPETRGYTLEHMAVIFDGENAAPPSAETAQRAYSVTEKGAKEEFSSTLHEEKV</sequence>
<keyword evidence="5 7" id="KW-1133">Transmembrane helix</keyword>
<comment type="subcellular location">
    <subcellularLocation>
        <location evidence="1">Membrane</location>
        <topology evidence="1">Multi-pass membrane protein</topology>
    </subcellularLocation>
</comment>
<dbReference type="InterPro" id="IPR036259">
    <property type="entry name" value="MFS_trans_sf"/>
</dbReference>
<feature type="transmembrane region" description="Helical" evidence="7">
    <location>
        <begin position="423"/>
        <end position="442"/>
    </location>
</feature>
<name>A0A6A7A2Z8_9PLEO</name>
<dbReference type="AlphaFoldDB" id="A0A6A7A2Z8"/>
<comment type="similarity">
    <text evidence="2">Belongs to the major facilitator superfamily. Sugar transporter (TC 2.A.1.1) family.</text>
</comment>
<evidence type="ECO:0000313" key="10">
    <source>
        <dbReference type="Proteomes" id="UP000799424"/>
    </source>
</evidence>
<proteinExistence type="inferred from homology"/>
<dbReference type="EMBL" id="MU006224">
    <property type="protein sequence ID" value="KAF2827692.1"/>
    <property type="molecule type" value="Genomic_DNA"/>
</dbReference>
<feature type="transmembrane region" description="Helical" evidence="7">
    <location>
        <begin position="387"/>
        <end position="411"/>
    </location>
</feature>
<keyword evidence="4 7" id="KW-0812">Transmembrane</keyword>
<feature type="transmembrane region" description="Helical" evidence="7">
    <location>
        <begin position="109"/>
        <end position="127"/>
    </location>
</feature>
<dbReference type="FunFam" id="1.20.1250.20:FF:000134">
    <property type="entry name" value="MFS sugar transporter protein"/>
    <property type="match status" value="1"/>
</dbReference>
<feature type="transmembrane region" description="Helical" evidence="7">
    <location>
        <begin position="326"/>
        <end position="347"/>
    </location>
</feature>
<evidence type="ECO:0000256" key="3">
    <source>
        <dbReference type="ARBA" id="ARBA00022448"/>
    </source>
</evidence>
<dbReference type="OrthoDB" id="6133115at2759"/>
<gene>
    <name evidence="9" type="ORF">CC86DRAFT_369773</name>
</gene>
<dbReference type="InterPro" id="IPR050360">
    <property type="entry name" value="MFS_Sugar_Transporters"/>
</dbReference>
<feature type="transmembrane region" description="Helical" evidence="7">
    <location>
        <begin position="454"/>
        <end position="473"/>
    </location>
</feature>
<evidence type="ECO:0000256" key="7">
    <source>
        <dbReference type="SAM" id="Phobius"/>
    </source>
</evidence>
<evidence type="ECO:0000256" key="1">
    <source>
        <dbReference type="ARBA" id="ARBA00004141"/>
    </source>
</evidence>
<reference evidence="9" key="1">
    <citation type="journal article" date="2020" name="Stud. Mycol.">
        <title>101 Dothideomycetes genomes: a test case for predicting lifestyles and emergence of pathogens.</title>
        <authorList>
            <person name="Haridas S."/>
            <person name="Albert R."/>
            <person name="Binder M."/>
            <person name="Bloem J."/>
            <person name="Labutti K."/>
            <person name="Salamov A."/>
            <person name="Andreopoulos B."/>
            <person name="Baker S."/>
            <person name="Barry K."/>
            <person name="Bills G."/>
            <person name="Bluhm B."/>
            <person name="Cannon C."/>
            <person name="Castanera R."/>
            <person name="Culley D."/>
            <person name="Daum C."/>
            <person name="Ezra D."/>
            <person name="Gonzalez J."/>
            <person name="Henrissat B."/>
            <person name="Kuo A."/>
            <person name="Liang C."/>
            <person name="Lipzen A."/>
            <person name="Lutzoni F."/>
            <person name="Magnuson J."/>
            <person name="Mondo S."/>
            <person name="Nolan M."/>
            <person name="Ohm R."/>
            <person name="Pangilinan J."/>
            <person name="Park H.-J."/>
            <person name="Ramirez L."/>
            <person name="Alfaro M."/>
            <person name="Sun H."/>
            <person name="Tritt A."/>
            <person name="Yoshinaga Y."/>
            <person name="Zwiers L.-H."/>
            <person name="Turgeon B."/>
            <person name="Goodwin S."/>
            <person name="Spatafora J."/>
            <person name="Crous P."/>
            <person name="Grigoriev I."/>
        </authorList>
    </citation>
    <scope>NUCLEOTIDE SEQUENCE</scope>
    <source>
        <strain evidence="9">CBS 113818</strain>
    </source>
</reference>
<protein>
    <submittedName>
        <fullName evidence="9">Sugar transporter</fullName>
    </submittedName>
</protein>
<keyword evidence="9" id="KW-0762">Sugar transport</keyword>
<dbReference type="Pfam" id="PF00083">
    <property type="entry name" value="Sugar_tr"/>
    <property type="match status" value="1"/>
</dbReference>
<evidence type="ECO:0000259" key="8">
    <source>
        <dbReference type="PROSITE" id="PS50850"/>
    </source>
</evidence>
<evidence type="ECO:0000256" key="6">
    <source>
        <dbReference type="ARBA" id="ARBA00023136"/>
    </source>
</evidence>
<feature type="transmembrane region" description="Helical" evidence="7">
    <location>
        <begin position="354"/>
        <end position="375"/>
    </location>
</feature>
<keyword evidence="3" id="KW-0813">Transport</keyword>
<dbReference type="PROSITE" id="PS50850">
    <property type="entry name" value="MFS"/>
    <property type="match status" value="1"/>
</dbReference>
<evidence type="ECO:0000256" key="5">
    <source>
        <dbReference type="ARBA" id="ARBA00022989"/>
    </source>
</evidence>
<evidence type="ECO:0000256" key="2">
    <source>
        <dbReference type="ARBA" id="ARBA00010992"/>
    </source>
</evidence>
<accession>A0A6A7A2Z8</accession>
<dbReference type="PANTHER" id="PTHR48022">
    <property type="entry name" value="PLASTIDIC GLUCOSE TRANSPORTER 4"/>
    <property type="match status" value="1"/>
</dbReference>
<dbReference type="Proteomes" id="UP000799424">
    <property type="component" value="Unassembled WGS sequence"/>
</dbReference>